<dbReference type="HOGENOM" id="CLU_1172403_0_0_1"/>
<dbReference type="Gramene" id="PGSC0003DMT400072126">
    <property type="protein sequence ID" value="PGSC0003DMT400072126"/>
    <property type="gene ID" value="PGSC0003DMG400028064"/>
</dbReference>
<accession>M1CPR1</accession>
<name>M1CPR1_SOLTU</name>
<sequence>MMTGAEMEMEQDIKKFIGGDYLRGFIPMKGDVSDYANDDDPDRISDGALVEHRPHFADIWRRYDAQLQTTNGMDLDTFPGCSMLVDAYPINMSDPTTGEEAMIIYELVDLALDIYNHDESNLFKYKFINVEKVNTRLTGYAEFFITVKFLNVTLATVVETFQIYAGQSQNITVVVGIFWKMKLCCQSLTSIRSLVSENPTFVVGIEDVSVGMTMGWGGAVLRLCGRDGFKVVRDRLK</sequence>
<organism evidence="1 2">
    <name type="scientific">Solanum tuberosum</name>
    <name type="common">Potato</name>
    <dbReference type="NCBI Taxonomy" id="4113"/>
    <lineage>
        <taxon>Eukaryota</taxon>
        <taxon>Viridiplantae</taxon>
        <taxon>Streptophyta</taxon>
        <taxon>Embryophyta</taxon>
        <taxon>Tracheophyta</taxon>
        <taxon>Spermatophyta</taxon>
        <taxon>Magnoliopsida</taxon>
        <taxon>eudicotyledons</taxon>
        <taxon>Gunneridae</taxon>
        <taxon>Pentapetalae</taxon>
        <taxon>asterids</taxon>
        <taxon>lamiids</taxon>
        <taxon>Solanales</taxon>
        <taxon>Solanaceae</taxon>
        <taxon>Solanoideae</taxon>
        <taxon>Solaneae</taxon>
        <taxon>Solanum</taxon>
    </lineage>
</organism>
<dbReference type="PANTHER" id="PTHR31260:SF66">
    <property type="entry name" value="CYSTATIN DOMAIN-CONTAINING PROTEIN"/>
    <property type="match status" value="1"/>
</dbReference>
<dbReference type="AlphaFoldDB" id="M1CPR1"/>
<reference evidence="2" key="1">
    <citation type="journal article" date="2011" name="Nature">
        <title>Genome sequence and analysis of the tuber crop potato.</title>
        <authorList>
            <consortium name="The Potato Genome Sequencing Consortium"/>
        </authorList>
    </citation>
    <scope>NUCLEOTIDE SEQUENCE [LARGE SCALE GENOMIC DNA]</scope>
    <source>
        <strain evidence="2">cv. DM1-3 516 R44</strain>
    </source>
</reference>
<dbReference type="PaxDb" id="4113-PGSC0003DMT400072126"/>
<reference evidence="1" key="2">
    <citation type="submission" date="2015-06" db="UniProtKB">
        <authorList>
            <consortium name="EnsemblPlants"/>
        </authorList>
    </citation>
    <scope>IDENTIFICATION</scope>
    <source>
        <strain evidence="1">DM1-3 516 R44</strain>
    </source>
</reference>
<evidence type="ECO:0000313" key="2">
    <source>
        <dbReference type="Proteomes" id="UP000011115"/>
    </source>
</evidence>
<keyword evidence="2" id="KW-1185">Reference proteome</keyword>
<dbReference type="PANTHER" id="PTHR31260">
    <property type="entry name" value="CYSTATIN/MONELLIN SUPERFAMILY PROTEIN"/>
    <property type="match status" value="1"/>
</dbReference>
<dbReference type="ExpressionAtlas" id="M1CPR1">
    <property type="expression patterns" value="baseline"/>
</dbReference>
<dbReference type="STRING" id="4113.M1CPR1"/>
<proteinExistence type="predicted"/>
<dbReference type="InParanoid" id="M1CPR1"/>
<dbReference type="EnsemblPlants" id="PGSC0003DMT400072126">
    <property type="protein sequence ID" value="PGSC0003DMT400072126"/>
    <property type="gene ID" value="PGSC0003DMG400028064"/>
</dbReference>
<dbReference type="InterPro" id="IPR006462">
    <property type="entry name" value="MS5"/>
</dbReference>
<protein>
    <submittedName>
        <fullName evidence="1">Uncharacterized protein</fullName>
    </submittedName>
</protein>
<dbReference type="Proteomes" id="UP000011115">
    <property type="component" value="Unassembled WGS sequence"/>
</dbReference>
<evidence type="ECO:0000313" key="1">
    <source>
        <dbReference type="EnsemblPlants" id="PGSC0003DMT400072126"/>
    </source>
</evidence>
<dbReference type="eggNOG" id="ENOG502R81H">
    <property type="taxonomic scope" value="Eukaryota"/>
</dbReference>